<dbReference type="PATRIC" id="fig|48936.3.peg.2365"/>
<keyword evidence="5 11" id="KW-0812">Transmembrane</keyword>
<feature type="domain" description="TonB-dependent receptor-like beta-barrel" evidence="14">
    <location>
        <begin position="240"/>
        <end position="702"/>
    </location>
</feature>
<dbReference type="STRING" id="48936.NJ75_02353"/>
<keyword evidence="17" id="KW-1185">Reference proteome</keyword>
<dbReference type="EMBL" id="JRVC01000010">
    <property type="protein sequence ID" value="KHS46092.1"/>
    <property type="molecule type" value="Genomic_DNA"/>
</dbReference>
<organism evidence="16 17">
    <name type="scientific">Novosphingobium subterraneum</name>
    <dbReference type="NCBI Taxonomy" id="48936"/>
    <lineage>
        <taxon>Bacteria</taxon>
        <taxon>Pseudomonadati</taxon>
        <taxon>Pseudomonadota</taxon>
        <taxon>Alphaproteobacteria</taxon>
        <taxon>Sphingomonadales</taxon>
        <taxon>Sphingomonadaceae</taxon>
        <taxon>Novosphingobium</taxon>
    </lineage>
</organism>
<dbReference type="GO" id="GO:0009279">
    <property type="term" value="C:cell outer membrane"/>
    <property type="evidence" value="ECO:0007669"/>
    <property type="project" value="UniProtKB-SubCell"/>
</dbReference>
<evidence type="ECO:0000313" key="17">
    <source>
        <dbReference type="Proteomes" id="UP000031338"/>
    </source>
</evidence>
<dbReference type="PROSITE" id="PS52016">
    <property type="entry name" value="TONB_DEPENDENT_REC_3"/>
    <property type="match status" value="1"/>
</dbReference>
<comment type="similarity">
    <text evidence="11 12">Belongs to the TonB-dependent receptor family.</text>
</comment>
<evidence type="ECO:0000259" key="14">
    <source>
        <dbReference type="Pfam" id="PF00593"/>
    </source>
</evidence>
<feature type="domain" description="TonB-dependent receptor plug" evidence="15">
    <location>
        <begin position="43"/>
        <end position="151"/>
    </location>
</feature>
<evidence type="ECO:0000256" key="6">
    <source>
        <dbReference type="ARBA" id="ARBA00023004"/>
    </source>
</evidence>
<evidence type="ECO:0000256" key="8">
    <source>
        <dbReference type="ARBA" id="ARBA00023077"/>
    </source>
</evidence>
<dbReference type="Pfam" id="PF07715">
    <property type="entry name" value="Plug"/>
    <property type="match status" value="1"/>
</dbReference>
<keyword evidence="8 12" id="KW-0798">TonB box</keyword>
<feature type="signal peptide" evidence="13">
    <location>
        <begin position="1"/>
        <end position="19"/>
    </location>
</feature>
<keyword evidence="10 11" id="KW-0998">Cell outer membrane</keyword>
<comment type="caution">
    <text evidence="16">The sequence shown here is derived from an EMBL/GenBank/DDBJ whole genome shotgun (WGS) entry which is preliminary data.</text>
</comment>
<name>A0A0B8ZIH1_9SPHN</name>
<gene>
    <name evidence="16" type="ORF">NJ75_02353</name>
</gene>
<dbReference type="AlphaFoldDB" id="A0A0B8ZIH1"/>
<evidence type="ECO:0000256" key="3">
    <source>
        <dbReference type="ARBA" id="ARBA00022452"/>
    </source>
</evidence>
<keyword evidence="16" id="KW-0675">Receptor</keyword>
<feature type="chain" id="PRO_5002126770" evidence="13">
    <location>
        <begin position="20"/>
        <end position="738"/>
    </location>
</feature>
<dbReference type="InterPro" id="IPR012910">
    <property type="entry name" value="Plug_dom"/>
</dbReference>
<dbReference type="Pfam" id="PF00593">
    <property type="entry name" value="TonB_dep_Rec_b-barrel"/>
    <property type="match status" value="1"/>
</dbReference>
<keyword evidence="6" id="KW-0408">Iron</keyword>
<evidence type="ECO:0000256" key="1">
    <source>
        <dbReference type="ARBA" id="ARBA00004571"/>
    </source>
</evidence>
<evidence type="ECO:0000256" key="10">
    <source>
        <dbReference type="ARBA" id="ARBA00023237"/>
    </source>
</evidence>
<accession>A0A0B8ZIH1</accession>
<protein>
    <submittedName>
        <fullName evidence="16">TonB-dependent receptor</fullName>
    </submittedName>
</protein>
<proteinExistence type="inferred from homology"/>
<dbReference type="PANTHER" id="PTHR32552:SF81">
    <property type="entry name" value="TONB-DEPENDENT OUTER MEMBRANE RECEPTOR"/>
    <property type="match status" value="1"/>
</dbReference>
<keyword evidence="13" id="KW-0732">Signal</keyword>
<keyword evidence="3 11" id="KW-1134">Transmembrane beta strand</keyword>
<comment type="subcellular location">
    <subcellularLocation>
        <location evidence="1 11">Cell outer membrane</location>
        <topology evidence="1 11">Multi-pass membrane protein</topology>
    </subcellularLocation>
</comment>
<reference evidence="16 17" key="1">
    <citation type="submission" date="2014-10" db="EMBL/GenBank/DDBJ databases">
        <title>Draft genome sequence of Novosphingobium subterraneum DSM 12447.</title>
        <authorList>
            <person name="Gan H.M."/>
            <person name="Gan H.Y."/>
            <person name="Savka M.A."/>
        </authorList>
    </citation>
    <scope>NUCLEOTIDE SEQUENCE [LARGE SCALE GENOMIC DNA]</scope>
    <source>
        <strain evidence="16 17">DSM 12447</strain>
    </source>
</reference>
<evidence type="ECO:0000313" key="16">
    <source>
        <dbReference type="EMBL" id="KHS46092.1"/>
    </source>
</evidence>
<keyword evidence="7" id="KW-0406">Ion transport</keyword>
<dbReference type="Gene3D" id="2.40.170.20">
    <property type="entry name" value="TonB-dependent receptor, beta-barrel domain"/>
    <property type="match status" value="1"/>
</dbReference>
<dbReference type="PANTHER" id="PTHR32552">
    <property type="entry name" value="FERRICHROME IRON RECEPTOR-RELATED"/>
    <property type="match status" value="1"/>
</dbReference>
<dbReference type="InterPro" id="IPR039426">
    <property type="entry name" value="TonB-dep_rcpt-like"/>
</dbReference>
<dbReference type="InterPro" id="IPR036942">
    <property type="entry name" value="Beta-barrel_TonB_sf"/>
</dbReference>
<evidence type="ECO:0000256" key="2">
    <source>
        <dbReference type="ARBA" id="ARBA00022448"/>
    </source>
</evidence>
<evidence type="ECO:0000259" key="15">
    <source>
        <dbReference type="Pfam" id="PF07715"/>
    </source>
</evidence>
<keyword evidence="4" id="KW-0410">Iron transport</keyword>
<dbReference type="SUPFAM" id="SSF56935">
    <property type="entry name" value="Porins"/>
    <property type="match status" value="1"/>
</dbReference>
<evidence type="ECO:0000256" key="11">
    <source>
        <dbReference type="PROSITE-ProRule" id="PRU01360"/>
    </source>
</evidence>
<keyword evidence="9 11" id="KW-0472">Membrane</keyword>
<evidence type="ECO:0000256" key="4">
    <source>
        <dbReference type="ARBA" id="ARBA00022496"/>
    </source>
</evidence>
<evidence type="ECO:0000256" key="5">
    <source>
        <dbReference type="ARBA" id="ARBA00022692"/>
    </source>
</evidence>
<dbReference type="GO" id="GO:0006826">
    <property type="term" value="P:iron ion transport"/>
    <property type="evidence" value="ECO:0007669"/>
    <property type="project" value="UniProtKB-KW"/>
</dbReference>
<dbReference type="Proteomes" id="UP000031338">
    <property type="component" value="Unassembled WGS sequence"/>
</dbReference>
<evidence type="ECO:0000256" key="12">
    <source>
        <dbReference type="RuleBase" id="RU003357"/>
    </source>
</evidence>
<dbReference type="RefSeq" id="WP_039334581.1">
    <property type="nucleotide sequence ID" value="NZ_JRVC01000010.1"/>
</dbReference>
<dbReference type="InterPro" id="IPR000531">
    <property type="entry name" value="Beta-barrel_TonB"/>
</dbReference>
<evidence type="ECO:0000256" key="9">
    <source>
        <dbReference type="ARBA" id="ARBA00023136"/>
    </source>
</evidence>
<evidence type="ECO:0000256" key="7">
    <source>
        <dbReference type="ARBA" id="ARBA00023065"/>
    </source>
</evidence>
<evidence type="ECO:0000256" key="13">
    <source>
        <dbReference type="SAM" id="SignalP"/>
    </source>
</evidence>
<sequence>MSVLAAGLSAGLAILPAPAADVPAEAESQDEIVVTAQKRSEKASDVPISLSVLGGENLEAARFAQADDLAARIPNLRFSATVGENTPIFALRGVSMSDFSLNQAGPVAAYYDEVYKGNFAFLGLALYDLSRVEVLRGPQGTLYGKNTTGGAINYVSARPVFASEGYLRLGAGNYNRLEAQGALNMALGPTLAARVAFTAASADGWFRNRLAGQPDLSSTREYGIRGSLLWQPSDSAELILRLSTSLQRPRNYGNYSKPRPDGVGNGAYEAYGQGSSYFREGLGIRELEANFTARRLARTWSAALTGTFKLSDSFTLISVTGWDKGSLYVPEDTDGSPRQVLEIPYTDRGTQFGQELRLAWEGDGPLSVIVGAHHHREDLFNATDLNFWTDLDVDGNGRVDVDDCTANASLFACVISNRFDQDKRSWALFGDARLKLGGGTTLRGGLRFTHDTGLQAGLTSEIRGVDGVLVATPIAPLDRRFSGNNLSGKLALDHKLDDGTLLFASYSRGYRASGFNAQAFFDPSEAGVAKPEILDAFEAGAKARLGGMVSVSLTGFWYDYRNQQFLSVNPVDATQTLVNLDRSRIYGAELELDARPLPTLSLNAGLGLLHARATRGVISGLDVRGHRLSNAPALTANAAIDWTAWEVGNARLTLRADASYVSSQYFEIVNIPRLRQGGYALLGAGIDYVRGDWTVSLWGRNLTDKIYFTSRIDLSGFGFDYNHVGTPRTWGASVKRAF</sequence>
<keyword evidence="2 11" id="KW-0813">Transport</keyword>